<organism evidence="2 3">
    <name type="scientific">Puccinia sorghi</name>
    <dbReference type="NCBI Taxonomy" id="27349"/>
    <lineage>
        <taxon>Eukaryota</taxon>
        <taxon>Fungi</taxon>
        <taxon>Dikarya</taxon>
        <taxon>Basidiomycota</taxon>
        <taxon>Pucciniomycotina</taxon>
        <taxon>Pucciniomycetes</taxon>
        <taxon>Pucciniales</taxon>
        <taxon>Pucciniaceae</taxon>
        <taxon>Puccinia</taxon>
    </lineage>
</organism>
<dbReference type="Proteomes" id="UP000037035">
    <property type="component" value="Unassembled WGS sequence"/>
</dbReference>
<dbReference type="VEuPathDB" id="FungiDB:VP01_4214g1"/>
<sequence>MPLKVSTNNIFGHIESSTKYLKISSPNILNSGLHYHLEAPWAVDADVQLELERIAQEMVREMGYMWDLPKMHIQLIMLLVACGIGANQLKDYFYEDLDHIDALPLGNCGREEKLMVKSYCLAVGYEGLDSGDSRESYNQWTALLVQLARNQVSCNCGGGTREMGTQENRNEDFGFPDKEREEVVLDLYVNDGEGGDKGQAERRTENGEVNDETSLGGQPKDTNGGDEEGDWETCELDI</sequence>
<proteinExistence type="predicted"/>
<protein>
    <submittedName>
        <fullName evidence="2">Uncharacterized protein</fullName>
    </submittedName>
</protein>
<evidence type="ECO:0000313" key="2">
    <source>
        <dbReference type="EMBL" id="KNZ50840.1"/>
    </source>
</evidence>
<gene>
    <name evidence="2" type="ORF">VP01_4214g1</name>
</gene>
<dbReference type="AlphaFoldDB" id="A0A0L6USP3"/>
<accession>A0A0L6USP3</accession>
<evidence type="ECO:0000313" key="3">
    <source>
        <dbReference type="Proteomes" id="UP000037035"/>
    </source>
</evidence>
<feature type="compositionally biased region" description="Acidic residues" evidence="1">
    <location>
        <begin position="224"/>
        <end position="238"/>
    </location>
</feature>
<evidence type="ECO:0000256" key="1">
    <source>
        <dbReference type="SAM" id="MobiDB-lite"/>
    </source>
</evidence>
<dbReference type="STRING" id="27349.A0A0L6USP3"/>
<keyword evidence="3" id="KW-1185">Reference proteome</keyword>
<feature type="compositionally biased region" description="Basic and acidic residues" evidence="1">
    <location>
        <begin position="194"/>
        <end position="206"/>
    </location>
</feature>
<reference evidence="2 3" key="1">
    <citation type="submission" date="2015-08" db="EMBL/GenBank/DDBJ databases">
        <title>Next Generation Sequencing and Analysis of the Genome of Puccinia sorghi L Schw, the Causal Agent of Maize Common Rust.</title>
        <authorList>
            <person name="Rochi L."/>
            <person name="Burguener G."/>
            <person name="Darino M."/>
            <person name="Turjanski A."/>
            <person name="Kreff E."/>
            <person name="Dieguez M.J."/>
            <person name="Sacco F."/>
        </authorList>
    </citation>
    <scope>NUCLEOTIDE SEQUENCE [LARGE SCALE GENOMIC DNA]</scope>
    <source>
        <strain evidence="2 3">RO10H11247</strain>
    </source>
</reference>
<name>A0A0L6USP3_9BASI</name>
<feature type="region of interest" description="Disordered" evidence="1">
    <location>
        <begin position="190"/>
        <end position="238"/>
    </location>
</feature>
<dbReference type="EMBL" id="LAVV01009296">
    <property type="protein sequence ID" value="KNZ50840.1"/>
    <property type="molecule type" value="Genomic_DNA"/>
</dbReference>
<comment type="caution">
    <text evidence="2">The sequence shown here is derived from an EMBL/GenBank/DDBJ whole genome shotgun (WGS) entry which is preliminary data.</text>
</comment>